<keyword evidence="2" id="KW-1185">Reference proteome</keyword>
<sequence length="133" mass="13973">MMGVNKELISATVPSPILILKPSTIANIDIKDSTNHTTMAEVNGVFREKRFVGAAAAIGGWKSRTSKIKTRFNARGGSGCSSGGAGGGDGGAGGGSRFVIVLQLRRSQFEDKKENSIIIIIIIIIHNSFDNGV</sequence>
<name>A0AAV6NUW7_9ROSI</name>
<gene>
    <name evidence="1" type="ORF">SDJN03_04124</name>
</gene>
<proteinExistence type="predicted"/>
<protein>
    <submittedName>
        <fullName evidence="1">Uncharacterized protein</fullName>
    </submittedName>
</protein>
<feature type="non-terminal residue" evidence="1">
    <location>
        <position position="1"/>
    </location>
</feature>
<dbReference type="Proteomes" id="UP000685013">
    <property type="component" value="Chromosome 3"/>
</dbReference>
<dbReference type="EMBL" id="JAGKQH010000003">
    <property type="protein sequence ID" value="KAG6603515.1"/>
    <property type="molecule type" value="Genomic_DNA"/>
</dbReference>
<evidence type="ECO:0000313" key="2">
    <source>
        <dbReference type="Proteomes" id="UP000685013"/>
    </source>
</evidence>
<evidence type="ECO:0000313" key="1">
    <source>
        <dbReference type="EMBL" id="KAG6603515.1"/>
    </source>
</evidence>
<dbReference type="AlphaFoldDB" id="A0AAV6NUW7"/>
<comment type="caution">
    <text evidence="1">The sequence shown here is derived from an EMBL/GenBank/DDBJ whole genome shotgun (WGS) entry which is preliminary data.</text>
</comment>
<organism evidence="1 2">
    <name type="scientific">Cucurbita argyrosperma subsp. sororia</name>
    <dbReference type="NCBI Taxonomy" id="37648"/>
    <lineage>
        <taxon>Eukaryota</taxon>
        <taxon>Viridiplantae</taxon>
        <taxon>Streptophyta</taxon>
        <taxon>Embryophyta</taxon>
        <taxon>Tracheophyta</taxon>
        <taxon>Spermatophyta</taxon>
        <taxon>Magnoliopsida</taxon>
        <taxon>eudicotyledons</taxon>
        <taxon>Gunneridae</taxon>
        <taxon>Pentapetalae</taxon>
        <taxon>rosids</taxon>
        <taxon>fabids</taxon>
        <taxon>Cucurbitales</taxon>
        <taxon>Cucurbitaceae</taxon>
        <taxon>Cucurbiteae</taxon>
        <taxon>Cucurbita</taxon>
    </lineage>
</organism>
<reference evidence="1 2" key="1">
    <citation type="journal article" date="2021" name="Hortic Res">
        <title>The domestication of Cucurbita argyrosperma as revealed by the genome of its wild relative.</title>
        <authorList>
            <person name="Barrera-Redondo J."/>
            <person name="Sanchez-de la Vega G."/>
            <person name="Aguirre-Liguori J.A."/>
            <person name="Castellanos-Morales G."/>
            <person name="Gutierrez-Guerrero Y.T."/>
            <person name="Aguirre-Dugua X."/>
            <person name="Aguirre-Planter E."/>
            <person name="Tenaillon M.I."/>
            <person name="Lira-Saade R."/>
            <person name="Eguiarte L.E."/>
        </authorList>
    </citation>
    <scope>NUCLEOTIDE SEQUENCE [LARGE SCALE GENOMIC DNA]</scope>
    <source>
        <strain evidence="1">JBR-2021</strain>
    </source>
</reference>
<accession>A0AAV6NUW7</accession>